<dbReference type="SUPFAM" id="SSF49758">
    <property type="entry name" value="Calpain large subunit, middle domain (domain III)"/>
    <property type="match status" value="1"/>
</dbReference>
<protein>
    <recommendedName>
        <fullName evidence="5">Peptidase C2 calpain domain-containing protein</fullName>
    </recommendedName>
</protein>
<dbReference type="PANTHER" id="PTHR46143">
    <property type="entry name" value="CALPAIN-7"/>
    <property type="match status" value="1"/>
</dbReference>
<dbReference type="GO" id="GO:0004197">
    <property type="term" value="F:cysteine-type endopeptidase activity"/>
    <property type="evidence" value="ECO:0007669"/>
    <property type="project" value="TreeGrafter"/>
</dbReference>
<gene>
    <name evidence="6" type="ORF">RFI_01315</name>
</gene>
<keyword evidence="7" id="KW-1185">Reference proteome</keyword>
<keyword evidence="2" id="KW-0378">Hydrolase</keyword>
<evidence type="ECO:0000313" key="7">
    <source>
        <dbReference type="Proteomes" id="UP000023152"/>
    </source>
</evidence>
<keyword evidence="1" id="KW-0645">Protease</keyword>
<dbReference type="GO" id="GO:0006508">
    <property type="term" value="P:proteolysis"/>
    <property type="evidence" value="ECO:0007669"/>
    <property type="project" value="UniProtKB-KW"/>
</dbReference>
<feature type="region of interest" description="Disordered" evidence="4">
    <location>
        <begin position="70"/>
        <end position="105"/>
    </location>
</feature>
<accession>X6PCB8</accession>
<proteinExistence type="predicted"/>
<organism evidence="6 7">
    <name type="scientific">Reticulomyxa filosa</name>
    <dbReference type="NCBI Taxonomy" id="46433"/>
    <lineage>
        <taxon>Eukaryota</taxon>
        <taxon>Sar</taxon>
        <taxon>Rhizaria</taxon>
        <taxon>Retaria</taxon>
        <taxon>Foraminifera</taxon>
        <taxon>Monothalamids</taxon>
        <taxon>Reticulomyxidae</taxon>
        <taxon>Reticulomyxa</taxon>
    </lineage>
</organism>
<feature type="non-terminal residue" evidence="6">
    <location>
        <position position="1"/>
    </location>
</feature>
<dbReference type="OrthoDB" id="167576at2759"/>
<dbReference type="InterPro" id="IPR022683">
    <property type="entry name" value="Calpain_III"/>
</dbReference>
<dbReference type="AlphaFoldDB" id="X6PCB8"/>
<feature type="domain" description="Peptidase C2 calpain" evidence="5">
    <location>
        <begin position="2"/>
        <end position="191"/>
    </location>
</feature>
<feature type="compositionally biased region" description="Basic and acidic residues" evidence="4">
    <location>
        <begin position="91"/>
        <end position="100"/>
    </location>
</feature>
<feature type="compositionally biased region" description="Polar residues" evidence="4">
    <location>
        <begin position="70"/>
        <end position="82"/>
    </location>
</feature>
<evidence type="ECO:0000256" key="4">
    <source>
        <dbReference type="SAM" id="MobiDB-lite"/>
    </source>
</evidence>
<dbReference type="EMBL" id="ASPP01001329">
    <property type="protein sequence ID" value="ETO35748.1"/>
    <property type="molecule type" value="Genomic_DNA"/>
</dbReference>
<dbReference type="InterPro" id="IPR051297">
    <property type="entry name" value="PalB/RIM13"/>
</dbReference>
<evidence type="ECO:0000256" key="3">
    <source>
        <dbReference type="ARBA" id="ARBA00022807"/>
    </source>
</evidence>
<dbReference type="InterPro" id="IPR022682">
    <property type="entry name" value="Calpain_domain_III"/>
</dbReference>
<dbReference type="Proteomes" id="UP000023152">
    <property type="component" value="Unassembled WGS sequence"/>
</dbReference>
<keyword evidence="3" id="KW-0788">Thiol protease</keyword>
<evidence type="ECO:0000256" key="1">
    <source>
        <dbReference type="ARBA" id="ARBA00022670"/>
    </source>
</evidence>
<sequence length="193" mass="21821">FWKYRKVINGSWTKKVSGGSPNYESFPNNPQFRVQLTDKTNLRYLLEAPVKYSVNIQMFRCVNFNQEDTANDTGGQSLSSMKNNNNNADDNASRENKEQEDNAADEEVINMDNASFAEKKTTKISGKILNREHYKTTLMVATSGAYRYGVACIDVKNLEEGVYIVIISTFEPNQIGGFKFTVRSSQRIGFTPV</sequence>
<evidence type="ECO:0000259" key="5">
    <source>
        <dbReference type="SMART" id="SM00720"/>
    </source>
</evidence>
<dbReference type="SMART" id="SM00720">
    <property type="entry name" value="calpain_III"/>
    <property type="match status" value="1"/>
</dbReference>
<reference evidence="6 7" key="1">
    <citation type="journal article" date="2013" name="Curr. Biol.">
        <title>The Genome of the Foraminiferan Reticulomyxa filosa.</title>
        <authorList>
            <person name="Glockner G."/>
            <person name="Hulsmann N."/>
            <person name="Schleicher M."/>
            <person name="Noegel A.A."/>
            <person name="Eichinger L."/>
            <person name="Gallinger C."/>
            <person name="Pawlowski J."/>
            <person name="Sierra R."/>
            <person name="Euteneuer U."/>
            <person name="Pillet L."/>
            <person name="Moustafa A."/>
            <person name="Platzer M."/>
            <person name="Groth M."/>
            <person name="Szafranski K."/>
            <person name="Schliwa M."/>
        </authorList>
    </citation>
    <scope>NUCLEOTIDE SEQUENCE [LARGE SCALE GENOMIC DNA]</scope>
</reference>
<name>X6PCB8_RETFI</name>
<dbReference type="InterPro" id="IPR036213">
    <property type="entry name" value="Calpain_III_sf"/>
</dbReference>
<dbReference type="PANTHER" id="PTHR46143:SF1">
    <property type="entry name" value="CALPAIN-7"/>
    <property type="match status" value="1"/>
</dbReference>
<dbReference type="Pfam" id="PF01067">
    <property type="entry name" value="Calpain_III"/>
    <property type="match status" value="1"/>
</dbReference>
<dbReference type="Gene3D" id="2.60.120.380">
    <property type="match status" value="1"/>
</dbReference>
<evidence type="ECO:0000256" key="2">
    <source>
        <dbReference type="ARBA" id="ARBA00022801"/>
    </source>
</evidence>
<comment type="caution">
    <text evidence="6">The sequence shown here is derived from an EMBL/GenBank/DDBJ whole genome shotgun (WGS) entry which is preliminary data.</text>
</comment>
<evidence type="ECO:0000313" key="6">
    <source>
        <dbReference type="EMBL" id="ETO35748.1"/>
    </source>
</evidence>